<feature type="region of interest" description="Disordered" evidence="1">
    <location>
        <begin position="57"/>
        <end position="76"/>
    </location>
</feature>
<name>A0A8X7SBK9_BRACI</name>
<feature type="region of interest" description="Disordered" evidence="1">
    <location>
        <begin position="119"/>
        <end position="172"/>
    </location>
</feature>
<evidence type="ECO:0000256" key="1">
    <source>
        <dbReference type="SAM" id="MobiDB-lite"/>
    </source>
</evidence>
<feature type="compositionally biased region" description="Basic and acidic residues" evidence="1">
    <location>
        <begin position="123"/>
        <end position="143"/>
    </location>
</feature>
<evidence type="ECO:0000313" key="3">
    <source>
        <dbReference type="Proteomes" id="UP000886595"/>
    </source>
</evidence>
<keyword evidence="3" id="KW-1185">Reference proteome</keyword>
<dbReference type="EMBL" id="JAAMPC010000007">
    <property type="protein sequence ID" value="KAG2302997.1"/>
    <property type="molecule type" value="Genomic_DNA"/>
</dbReference>
<feature type="compositionally biased region" description="Basic and acidic residues" evidence="1">
    <location>
        <begin position="62"/>
        <end position="76"/>
    </location>
</feature>
<organism evidence="2 3">
    <name type="scientific">Brassica carinata</name>
    <name type="common">Ethiopian mustard</name>
    <name type="synonym">Abyssinian cabbage</name>
    <dbReference type="NCBI Taxonomy" id="52824"/>
    <lineage>
        <taxon>Eukaryota</taxon>
        <taxon>Viridiplantae</taxon>
        <taxon>Streptophyta</taxon>
        <taxon>Embryophyta</taxon>
        <taxon>Tracheophyta</taxon>
        <taxon>Spermatophyta</taxon>
        <taxon>Magnoliopsida</taxon>
        <taxon>eudicotyledons</taxon>
        <taxon>Gunneridae</taxon>
        <taxon>Pentapetalae</taxon>
        <taxon>rosids</taxon>
        <taxon>malvids</taxon>
        <taxon>Brassicales</taxon>
        <taxon>Brassicaceae</taxon>
        <taxon>Brassiceae</taxon>
        <taxon>Brassica</taxon>
    </lineage>
</organism>
<sequence length="172" mass="19738">MHDERVTDLREFSSKFYVMQRLDISIEDDNFCGFNTFSTPIKQYMVGYGIITKKLQNATSGDKPKPKAEKSNKKSDILTKKQSFTLLRSINRGLPIFIGENHQQQRPLNCCTRRDQIGQATKQAEETKRLSTHQREEPTKETKGSLGNIPDHRKLIKEPESSADPANKPTYH</sequence>
<evidence type="ECO:0000313" key="2">
    <source>
        <dbReference type="EMBL" id="KAG2302997.1"/>
    </source>
</evidence>
<protein>
    <submittedName>
        <fullName evidence="2">Uncharacterized protein</fullName>
    </submittedName>
</protein>
<gene>
    <name evidence="2" type="ORF">Bca52824_031648</name>
</gene>
<dbReference type="Proteomes" id="UP000886595">
    <property type="component" value="Unassembled WGS sequence"/>
</dbReference>
<reference evidence="2 3" key="1">
    <citation type="submission" date="2020-02" db="EMBL/GenBank/DDBJ databases">
        <authorList>
            <person name="Ma Q."/>
            <person name="Huang Y."/>
            <person name="Song X."/>
            <person name="Pei D."/>
        </authorList>
    </citation>
    <scope>NUCLEOTIDE SEQUENCE [LARGE SCALE GENOMIC DNA]</scope>
    <source>
        <strain evidence="2">Sxm20200214</strain>
        <tissue evidence="2">Leaf</tissue>
    </source>
</reference>
<comment type="caution">
    <text evidence="2">The sequence shown here is derived from an EMBL/GenBank/DDBJ whole genome shotgun (WGS) entry which is preliminary data.</text>
</comment>
<dbReference type="AlphaFoldDB" id="A0A8X7SBK9"/>
<accession>A0A8X7SBK9</accession>
<feature type="compositionally biased region" description="Basic and acidic residues" evidence="1">
    <location>
        <begin position="150"/>
        <end position="160"/>
    </location>
</feature>
<proteinExistence type="predicted"/>